<dbReference type="KEGG" id="ckh:LVJ77_08175"/>
<comment type="subunit">
    <text evidence="6">Heterooligomer composed of large and small subunits.</text>
</comment>
<gene>
    <name evidence="6 7" type="primary">xseB</name>
    <name evidence="7" type="ORF">LVJ77_08175</name>
</gene>
<keyword evidence="5 6" id="KW-0269">Exonuclease</keyword>
<evidence type="ECO:0000256" key="6">
    <source>
        <dbReference type="HAMAP-Rule" id="MF_00337"/>
    </source>
</evidence>
<dbReference type="RefSeq" id="WP_027009514.1">
    <property type="nucleotide sequence ID" value="NZ_CP091521.1"/>
</dbReference>
<dbReference type="GO" id="GO:0008855">
    <property type="term" value="F:exodeoxyribonuclease VII activity"/>
    <property type="evidence" value="ECO:0007669"/>
    <property type="project" value="UniProtKB-UniRule"/>
</dbReference>
<dbReference type="AlphaFoldDB" id="A0A8T9MU18"/>
<dbReference type="HAMAP" id="MF_00337">
    <property type="entry name" value="Exonuc_7_S"/>
    <property type="match status" value="1"/>
</dbReference>
<reference evidence="7" key="1">
    <citation type="journal article" date="2022" name="Res Sq">
        <title>Evolution of multicellular longitudinally dividing oral cavity symbionts (Neisseriaceae).</title>
        <authorList>
            <person name="Nyongesa S."/>
            <person name="Weber P."/>
            <person name="Bernet E."/>
            <person name="Pullido F."/>
            <person name="Nieckarz M."/>
            <person name="Delaby M."/>
            <person name="Nieves C."/>
            <person name="Viehboeck T."/>
            <person name="Krause N."/>
            <person name="Rivera-Millot A."/>
            <person name="Nakamura A."/>
            <person name="Vischer N."/>
            <person name="VanNieuwenhze M."/>
            <person name="Brun Y."/>
            <person name="Cava F."/>
            <person name="Bulgheresi S."/>
            <person name="Veyrier F."/>
        </authorList>
    </citation>
    <scope>NUCLEOTIDE SEQUENCE</scope>
    <source>
        <strain evidence="7">17694</strain>
    </source>
</reference>
<evidence type="ECO:0000256" key="2">
    <source>
        <dbReference type="ARBA" id="ARBA00022490"/>
    </source>
</evidence>
<dbReference type="GO" id="GO:0006308">
    <property type="term" value="P:DNA catabolic process"/>
    <property type="evidence" value="ECO:0007669"/>
    <property type="project" value="UniProtKB-UniRule"/>
</dbReference>
<dbReference type="GO" id="GO:0005829">
    <property type="term" value="C:cytosol"/>
    <property type="evidence" value="ECO:0007669"/>
    <property type="project" value="TreeGrafter"/>
</dbReference>
<dbReference type="Gene3D" id="1.10.287.1040">
    <property type="entry name" value="Exonuclease VII, small subunit"/>
    <property type="match status" value="1"/>
</dbReference>
<dbReference type="Proteomes" id="UP000831534">
    <property type="component" value="Chromosome"/>
</dbReference>
<dbReference type="EMBL" id="CP091521">
    <property type="protein sequence ID" value="UOP04325.1"/>
    <property type="molecule type" value="Genomic_DNA"/>
</dbReference>
<reference evidence="7" key="2">
    <citation type="submission" date="2024-09" db="EMBL/GenBank/DDBJ databases">
        <authorList>
            <person name="Veyrier F.J."/>
        </authorList>
    </citation>
    <scope>NUCLEOTIDE SEQUENCE</scope>
    <source>
        <strain evidence="7">17694</strain>
    </source>
</reference>
<comment type="similarity">
    <text evidence="1 6">Belongs to the XseB family.</text>
</comment>
<evidence type="ECO:0000313" key="7">
    <source>
        <dbReference type="EMBL" id="UOP04325.1"/>
    </source>
</evidence>
<evidence type="ECO:0000256" key="1">
    <source>
        <dbReference type="ARBA" id="ARBA00009998"/>
    </source>
</evidence>
<dbReference type="NCBIfam" id="TIGR01280">
    <property type="entry name" value="xseB"/>
    <property type="match status" value="1"/>
</dbReference>
<evidence type="ECO:0000313" key="8">
    <source>
        <dbReference type="Proteomes" id="UP000831534"/>
    </source>
</evidence>
<comment type="subcellular location">
    <subcellularLocation>
        <location evidence="6">Cytoplasm</location>
    </subcellularLocation>
</comment>
<dbReference type="InterPro" id="IPR037004">
    <property type="entry name" value="Exonuc_VII_ssu_sf"/>
</dbReference>
<dbReference type="SUPFAM" id="SSF116842">
    <property type="entry name" value="XseB-like"/>
    <property type="match status" value="1"/>
</dbReference>
<keyword evidence="8" id="KW-1185">Reference proteome</keyword>
<dbReference type="PANTHER" id="PTHR34137">
    <property type="entry name" value="EXODEOXYRIBONUCLEASE 7 SMALL SUBUNIT"/>
    <property type="match status" value="1"/>
</dbReference>
<evidence type="ECO:0000256" key="3">
    <source>
        <dbReference type="ARBA" id="ARBA00022722"/>
    </source>
</evidence>
<accession>A0A8T9MU18</accession>
<dbReference type="Pfam" id="PF02609">
    <property type="entry name" value="Exonuc_VII_S"/>
    <property type="match status" value="1"/>
</dbReference>
<dbReference type="GO" id="GO:0009318">
    <property type="term" value="C:exodeoxyribonuclease VII complex"/>
    <property type="evidence" value="ECO:0007669"/>
    <property type="project" value="UniProtKB-UniRule"/>
</dbReference>
<dbReference type="InterPro" id="IPR003761">
    <property type="entry name" value="Exonuc_VII_S"/>
</dbReference>
<keyword evidence="3 6" id="KW-0540">Nuclease</keyword>
<evidence type="ECO:0000256" key="4">
    <source>
        <dbReference type="ARBA" id="ARBA00022801"/>
    </source>
</evidence>
<protein>
    <recommendedName>
        <fullName evidence="6">Exodeoxyribonuclease 7 small subunit</fullName>
        <ecNumber evidence="6">3.1.11.6</ecNumber>
    </recommendedName>
    <alternativeName>
        <fullName evidence="6">Exodeoxyribonuclease VII small subunit</fullName>
        <shortName evidence="6">Exonuclease VII small subunit</shortName>
    </alternativeName>
</protein>
<keyword evidence="4 6" id="KW-0378">Hydrolase</keyword>
<evidence type="ECO:0000256" key="5">
    <source>
        <dbReference type="ARBA" id="ARBA00022839"/>
    </source>
</evidence>
<comment type="function">
    <text evidence="6">Bidirectionally degrades single-stranded DNA into large acid-insoluble oligonucleotides, which are then degraded further into small acid-soluble oligonucleotides.</text>
</comment>
<sequence length="80" mass="8879">MPRKKDPTFEAALARLDTLTHILQSPDTPLADALAAYEESCRLLDFCETALHDAEQKLSVWENGRLNALVLDETGAHTND</sequence>
<dbReference type="PANTHER" id="PTHR34137:SF1">
    <property type="entry name" value="EXODEOXYRIBONUCLEASE 7 SMALL SUBUNIT"/>
    <property type="match status" value="1"/>
</dbReference>
<organism evidence="7 8">
    <name type="scientific">Conchiformibius kuhniae</name>
    <dbReference type="NCBI Taxonomy" id="211502"/>
    <lineage>
        <taxon>Bacteria</taxon>
        <taxon>Pseudomonadati</taxon>
        <taxon>Pseudomonadota</taxon>
        <taxon>Betaproteobacteria</taxon>
        <taxon>Neisseriales</taxon>
        <taxon>Neisseriaceae</taxon>
        <taxon>Conchiformibius</taxon>
    </lineage>
</organism>
<keyword evidence="2 6" id="KW-0963">Cytoplasm</keyword>
<name>A0A8T9MU18_9NEIS</name>
<proteinExistence type="inferred from homology"/>
<comment type="catalytic activity">
    <reaction evidence="6">
        <text>Exonucleolytic cleavage in either 5'- to 3'- or 3'- to 5'-direction to yield nucleoside 5'-phosphates.</text>
        <dbReference type="EC" id="3.1.11.6"/>
    </reaction>
</comment>
<dbReference type="EC" id="3.1.11.6" evidence="6"/>